<evidence type="ECO:0000313" key="2">
    <source>
        <dbReference type="Proteomes" id="UP000663882"/>
    </source>
</evidence>
<accession>A0A814MJU6</accession>
<organism evidence="1 2">
    <name type="scientific">Rotaria sordida</name>
    <dbReference type="NCBI Taxonomy" id="392033"/>
    <lineage>
        <taxon>Eukaryota</taxon>
        <taxon>Metazoa</taxon>
        <taxon>Spiralia</taxon>
        <taxon>Gnathifera</taxon>
        <taxon>Rotifera</taxon>
        <taxon>Eurotatoria</taxon>
        <taxon>Bdelloidea</taxon>
        <taxon>Philodinida</taxon>
        <taxon>Philodinidae</taxon>
        <taxon>Rotaria</taxon>
    </lineage>
</organism>
<reference evidence="1" key="1">
    <citation type="submission" date="2021-02" db="EMBL/GenBank/DDBJ databases">
        <authorList>
            <person name="Nowell W R."/>
        </authorList>
    </citation>
    <scope>NUCLEOTIDE SEQUENCE</scope>
</reference>
<protein>
    <submittedName>
        <fullName evidence="1">Uncharacterized protein</fullName>
    </submittedName>
</protein>
<proteinExistence type="predicted"/>
<dbReference type="Proteomes" id="UP000663882">
    <property type="component" value="Unassembled WGS sequence"/>
</dbReference>
<gene>
    <name evidence="1" type="ORF">RFH988_LOCUS18103</name>
</gene>
<sequence length="114" mass="13590">MGFTEQLNSRIDSLIARCQQFRFDFMGCRKDDFRLCISLFPSLIDKIRELALSEWNAPGQIHSFLSFFPSFKPFINLRTLYFHFDTATIDSTQRTYHQYTTGAVWLKDYFIYQC</sequence>
<comment type="caution">
    <text evidence="1">The sequence shown here is derived from an EMBL/GenBank/DDBJ whole genome shotgun (WGS) entry which is preliminary data.</text>
</comment>
<dbReference type="EMBL" id="CAJNOO010001000">
    <property type="protein sequence ID" value="CAF1077439.1"/>
    <property type="molecule type" value="Genomic_DNA"/>
</dbReference>
<name>A0A814MJU6_9BILA</name>
<evidence type="ECO:0000313" key="1">
    <source>
        <dbReference type="EMBL" id="CAF1077439.1"/>
    </source>
</evidence>
<dbReference type="AlphaFoldDB" id="A0A814MJU6"/>